<dbReference type="Proteomes" id="UP000275408">
    <property type="component" value="Unassembled WGS sequence"/>
</dbReference>
<organism evidence="1 2">
    <name type="scientific">Pocillopora damicornis</name>
    <name type="common">Cauliflower coral</name>
    <name type="synonym">Millepora damicornis</name>
    <dbReference type="NCBI Taxonomy" id="46731"/>
    <lineage>
        <taxon>Eukaryota</taxon>
        <taxon>Metazoa</taxon>
        <taxon>Cnidaria</taxon>
        <taxon>Anthozoa</taxon>
        <taxon>Hexacorallia</taxon>
        <taxon>Scleractinia</taxon>
        <taxon>Astrocoeniina</taxon>
        <taxon>Pocilloporidae</taxon>
        <taxon>Pocillopora</taxon>
    </lineage>
</organism>
<sequence length="115" mass="12848">MREMAPPTGLAKHGGTNQEAEAKLQMLLFTNEKTHGFVEKGNLGEVARHRNNLQALIKEVDVFKLRVEQTMFETGKSAEDVGSWGSSIEEPIAEADEEVSRLGKWLAETNEEIEH</sequence>
<evidence type="ECO:0000313" key="2">
    <source>
        <dbReference type="Proteomes" id="UP000275408"/>
    </source>
</evidence>
<gene>
    <name evidence="1" type="ORF">pdam_00021600</name>
</gene>
<accession>A0A3M6U5X8</accession>
<dbReference type="EMBL" id="RCHS01002213">
    <property type="protein sequence ID" value="RMX49011.1"/>
    <property type="molecule type" value="Genomic_DNA"/>
</dbReference>
<keyword evidence="2" id="KW-1185">Reference proteome</keyword>
<comment type="caution">
    <text evidence="1">The sequence shown here is derived from an EMBL/GenBank/DDBJ whole genome shotgun (WGS) entry which is preliminary data.</text>
</comment>
<evidence type="ECO:0000313" key="1">
    <source>
        <dbReference type="EMBL" id="RMX49011.1"/>
    </source>
</evidence>
<proteinExistence type="predicted"/>
<name>A0A3M6U5X8_POCDA</name>
<protein>
    <submittedName>
        <fullName evidence="1">Uncharacterized protein</fullName>
    </submittedName>
</protein>
<dbReference type="AlphaFoldDB" id="A0A3M6U5X8"/>
<reference evidence="1 2" key="1">
    <citation type="journal article" date="2018" name="Sci. Rep.">
        <title>Comparative analysis of the Pocillopora damicornis genome highlights role of immune system in coral evolution.</title>
        <authorList>
            <person name="Cunning R."/>
            <person name="Bay R.A."/>
            <person name="Gillette P."/>
            <person name="Baker A.C."/>
            <person name="Traylor-Knowles N."/>
        </authorList>
    </citation>
    <scope>NUCLEOTIDE SEQUENCE [LARGE SCALE GENOMIC DNA]</scope>
    <source>
        <strain evidence="1">RSMAS</strain>
        <tissue evidence="1">Whole animal</tissue>
    </source>
</reference>